<dbReference type="InterPro" id="IPR000182">
    <property type="entry name" value="GNAT_dom"/>
</dbReference>
<dbReference type="InterPro" id="IPR016181">
    <property type="entry name" value="Acyl_CoA_acyltransferase"/>
</dbReference>
<sequence length="159" mass="18113">MLGEQDIKIREANKQEDSLIARHFYQMWRDNDVPTQSIQYNWLEITLQFIERARQELCYKAFVAEIDGEVVGSAGCQLFAGLYPQALAEEYRKYGYIWGVYVEPPFRGQGIAKKLTGMTVDYLKSLGCTQAILHASPSGKPVYSSLGFSQSNEMRLDLI</sequence>
<dbReference type="PROSITE" id="PS51186">
    <property type="entry name" value="GNAT"/>
    <property type="match status" value="1"/>
</dbReference>
<comment type="caution">
    <text evidence="4">The sequence shown here is derived from an EMBL/GenBank/DDBJ whole genome shotgun (WGS) entry which is preliminary data.</text>
</comment>
<dbReference type="CDD" id="cd04301">
    <property type="entry name" value="NAT_SF"/>
    <property type="match status" value="1"/>
</dbReference>
<dbReference type="Gene3D" id="3.40.630.30">
    <property type="match status" value="1"/>
</dbReference>
<evidence type="ECO:0000313" key="4">
    <source>
        <dbReference type="EMBL" id="GET36312.1"/>
    </source>
</evidence>
<dbReference type="RefSeq" id="WP_226575669.1">
    <property type="nucleotide sequence ID" value="NZ_BLAY01000011.1"/>
</dbReference>
<dbReference type="InterPro" id="IPR050680">
    <property type="entry name" value="YpeA/RimI_acetyltransf"/>
</dbReference>
<dbReference type="SUPFAM" id="SSF55729">
    <property type="entry name" value="Acyl-CoA N-acyltransferases (Nat)"/>
    <property type="match status" value="1"/>
</dbReference>
<keyword evidence="1" id="KW-0808">Transferase</keyword>
<dbReference type="Pfam" id="PF00583">
    <property type="entry name" value="Acetyltransf_1"/>
    <property type="match status" value="1"/>
</dbReference>
<gene>
    <name evidence="4" type="ORF">MiSe_10600</name>
</gene>
<evidence type="ECO:0000256" key="2">
    <source>
        <dbReference type="ARBA" id="ARBA00023315"/>
    </source>
</evidence>
<evidence type="ECO:0000313" key="5">
    <source>
        <dbReference type="Proteomes" id="UP001050975"/>
    </source>
</evidence>
<proteinExistence type="predicted"/>
<organism evidence="4 5">
    <name type="scientific">Microseira wollei NIES-4236</name>
    <dbReference type="NCBI Taxonomy" id="2530354"/>
    <lineage>
        <taxon>Bacteria</taxon>
        <taxon>Bacillati</taxon>
        <taxon>Cyanobacteriota</taxon>
        <taxon>Cyanophyceae</taxon>
        <taxon>Oscillatoriophycideae</taxon>
        <taxon>Aerosakkonematales</taxon>
        <taxon>Aerosakkonemataceae</taxon>
        <taxon>Microseira</taxon>
    </lineage>
</organism>
<keyword evidence="2" id="KW-0012">Acyltransferase</keyword>
<evidence type="ECO:0000256" key="1">
    <source>
        <dbReference type="ARBA" id="ARBA00022679"/>
    </source>
</evidence>
<dbReference type="AlphaFoldDB" id="A0AAV3XAE7"/>
<dbReference type="PANTHER" id="PTHR43420">
    <property type="entry name" value="ACETYLTRANSFERASE"/>
    <property type="match status" value="1"/>
</dbReference>
<dbReference type="EMBL" id="BLAY01000011">
    <property type="protein sequence ID" value="GET36312.1"/>
    <property type="molecule type" value="Genomic_DNA"/>
</dbReference>
<dbReference type="GO" id="GO:0016747">
    <property type="term" value="F:acyltransferase activity, transferring groups other than amino-acyl groups"/>
    <property type="evidence" value="ECO:0007669"/>
    <property type="project" value="InterPro"/>
</dbReference>
<evidence type="ECO:0000259" key="3">
    <source>
        <dbReference type="PROSITE" id="PS51186"/>
    </source>
</evidence>
<accession>A0AAV3XAE7</accession>
<name>A0AAV3XAE7_9CYAN</name>
<feature type="domain" description="N-acetyltransferase" evidence="3">
    <location>
        <begin position="7"/>
        <end position="159"/>
    </location>
</feature>
<reference evidence="4" key="1">
    <citation type="submission" date="2019-10" db="EMBL/GenBank/DDBJ databases">
        <title>Draft genome sequece of Microseira wollei NIES-4236.</title>
        <authorList>
            <person name="Yamaguchi H."/>
            <person name="Suzuki S."/>
            <person name="Kawachi M."/>
        </authorList>
    </citation>
    <scope>NUCLEOTIDE SEQUENCE</scope>
    <source>
        <strain evidence="4">NIES-4236</strain>
    </source>
</reference>
<dbReference type="Proteomes" id="UP001050975">
    <property type="component" value="Unassembled WGS sequence"/>
</dbReference>
<protein>
    <submittedName>
        <fullName evidence="4">Acetyltransferase. putative</fullName>
    </submittedName>
</protein>
<keyword evidence="5" id="KW-1185">Reference proteome</keyword>